<gene>
    <name evidence="12" type="ORF">PVK06_040822</name>
</gene>
<evidence type="ECO:0000256" key="6">
    <source>
        <dbReference type="ARBA" id="ARBA00023157"/>
    </source>
</evidence>
<feature type="signal peptide" evidence="10">
    <location>
        <begin position="1"/>
        <end position="30"/>
    </location>
</feature>
<dbReference type="InterPro" id="IPR038408">
    <property type="entry name" value="GNK2_sf"/>
</dbReference>
<dbReference type="Gene3D" id="3.30.430.20">
    <property type="entry name" value="Gnk2 domain, C-X8-C-X2-C motif"/>
    <property type="match status" value="2"/>
</dbReference>
<keyword evidence="9" id="KW-0472">Membrane</keyword>
<dbReference type="EMBL" id="JARKNE010000011">
    <property type="protein sequence ID" value="KAK5786190.1"/>
    <property type="molecule type" value="Genomic_DNA"/>
</dbReference>
<sequence>MGSTLKPMSLLPQTLTLLAFSHIVIILSNAESTSDYSTFIFKNCTTNTFADSTKFHSESLSTFFEELVSKSSQEKFYKTTTGDDNNGISGFFQCRGDLNNNDCYKCITSLPEMLNTLCNKAVSARIQLHGCNVHYEADEFIEERSKFELLHKVCDEKKAVVVEFEEVRDAAFAGVESGVIDGDGYCKENYGLMQVIAQCEGDLGPCDCGECVTAALQIAEEECGNSLSGQVYLDSCFISYGYYPDGIPDKFKHEREGGNNNNGKLVAIVLGGAAALFIGYILFLSLRNLGKKEDGWRIERVFTITVHNASANSVAIKYLRKKLNNQNASVANEKFMHMRCVAHIINLIVQYDIKDASVPVDRGRGVVRYIRISLSRLTKFNQRAKEEKIDSKA</sequence>
<evidence type="ECO:0000256" key="8">
    <source>
        <dbReference type="ARBA" id="ARBA00038393"/>
    </source>
</evidence>
<evidence type="ECO:0000256" key="5">
    <source>
        <dbReference type="ARBA" id="ARBA00022949"/>
    </source>
</evidence>
<evidence type="ECO:0000313" key="12">
    <source>
        <dbReference type="EMBL" id="KAK5786190.1"/>
    </source>
</evidence>
<evidence type="ECO:0000259" key="11">
    <source>
        <dbReference type="PROSITE" id="PS51473"/>
    </source>
</evidence>
<feature type="domain" description="Gnk2-homologous" evidence="11">
    <location>
        <begin position="146"/>
        <end position="245"/>
    </location>
</feature>
<dbReference type="InterPro" id="IPR002902">
    <property type="entry name" value="GNK2"/>
</dbReference>
<keyword evidence="5" id="KW-0965">Cell junction</keyword>
<comment type="subcellular location">
    <subcellularLocation>
        <location evidence="7">Cell junction</location>
        <location evidence="7">Plasmodesma</location>
    </subcellularLocation>
    <subcellularLocation>
        <location evidence="1">Cell membrane</location>
        <topology evidence="1">Single-pass type I membrane protein</topology>
    </subcellularLocation>
</comment>
<keyword evidence="9" id="KW-1133">Transmembrane helix</keyword>
<keyword evidence="2" id="KW-0945">Host-virus interaction</keyword>
<protein>
    <recommendedName>
        <fullName evidence="11">Gnk2-homologous domain-containing protein</fullName>
    </recommendedName>
</protein>
<evidence type="ECO:0000256" key="3">
    <source>
        <dbReference type="ARBA" id="ARBA00022729"/>
    </source>
</evidence>
<dbReference type="Proteomes" id="UP001358586">
    <property type="component" value="Chromosome 11"/>
</dbReference>
<keyword evidence="9" id="KW-0812">Transmembrane</keyword>
<comment type="similarity">
    <text evidence="8">Belongs to the cysteine-rich repeat secretory protein family. Plasmodesmata-located proteins (PDLD) subfamily.</text>
</comment>
<evidence type="ECO:0000256" key="2">
    <source>
        <dbReference type="ARBA" id="ARBA00022581"/>
    </source>
</evidence>
<accession>A0ABR0N744</accession>
<proteinExistence type="inferred from homology"/>
<evidence type="ECO:0000256" key="4">
    <source>
        <dbReference type="ARBA" id="ARBA00022737"/>
    </source>
</evidence>
<evidence type="ECO:0000256" key="1">
    <source>
        <dbReference type="ARBA" id="ARBA00004251"/>
    </source>
</evidence>
<feature type="chain" id="PRO_5046694682" description="Gnk2-homologous domain-containing protein" evidence="10">
    <location>
        <begin position="31"/>
        <end position="393"/>
    </location>
</feature>
<dbReference type="PANTHER" id="PTHR32080">
    <property type="entry name" value="ANTIFUNGAL PROTEIN GINKBILOBIN-2-LIKE"/>
    <property type="match status" value="1"/>
</dbReference>
<keyword evidence="3 10" id="KW-0732">Signal</keyword>
<comment type="caution">
    <text evidence="12">The sequence shown here is derived from an EMBL/GenBank/DDBJ whole genome shotgun (WGS) entry which is preliminary data.</text>
</comment>
<keyword evidence="13" id="KW-1185">Reference proteome</keyword>
<evidence type="ECO:0000256" key="7">
    <source>
        <dbReference type="ARBA" id="ARBA00024184"/>
    </source>
</evidence>
<evidence type="ECO:0000313" key="13">
    <source>
        <dbReference type="Proteomes" id="UP001358586"/>
    </source>
</evidence>
<feature type="transmembrane region" description="Helical" evidence="9">
    <location>
        <begin position="265"/>
        <end position="286"/>
    </location>
</feature>
<name>A0ABR0N744_GOSAR</name>
<evidence type="ECO:0000256" key="10">
    <source>
        <dbReference type="SAM" id="SignalP"/>
    </source>
</evidence>
<organism evidence="12 13">
    <name type="scientific">Gossypium arboreum</name>
    <name type="common">Tree cotton</name>
    <name type="synonym">Gossypium nanking</name>
    <dbReference type="NCBI Taxonomy" id="29729"/>
    <lineage>
        <taxon>Eukaryota</taxon>
        <taxon>Viridiplantae</taxon>
        <taxon>Streptophyta</taxon>
        <taxon>Embryophyta</taxon>
        <taxon>Tracheophyta</taxon>
        <taxon>Spermatophyta</taxon>
        <taxon>Magnoliopsida</taxon>
        <taxon>eudicotyledons</taxon>
        <taxon>Gunneridae</taxon>
        <taxon>Pentapetalae</taxon>
        <taxon>rosids</taxon>
        <taxon>malvids</taxon>
        <taxon>Malvales</taxon>
        <taxon>Malvaceae</taxon>
        <taxon>Malvoideae</taxon>
        <taxon>Gossypium</taxon>
    </lineage>
</organism>
<keyword evidence="4" id="KW-0677">Repeat</keyword>
<feature type="domain" description="Gnk2-homologous" evidence="11">
    <location>
        <begin position="37"/>
        <end position="140"/>
    </location>
</feature>
<reference evidence="12 13" key="1">
    <citation type="submission" date="2023-03" db="EMBL/GenBank/DDBJ databases">
        <title>WGS of Gossypium arboreum.</title>
        <authorList>
            <person name="Yu D."/>
        </authorList>
    </citation>
    <scope>NUCLEOTIDE SEQUENCE [LARGE SCALE GENOMIC DNA]</scope>
    <source>
        <tissue evidence="12">Leaf</tissue>
    </source>
</reference>
<keyword evidence="6" id="KW-1015">Disulfide bond</keyword>
<evidence type="ECO:0000256" key="9">
    <source>
        <dbReference type="SAM" id="Phobius"/>
    </source>
</evidence>
<dbReference type="CDD" id="cd23509">
    <property type="entry name" value="Gnk2-like"/>
    <property type="match status" value="2"/>
</dbReference>
<dbReference type="Pfam" id="PF01657">
    <property type="entry name" value="Stress-antifung"/>
    <property type="match status" value="2"/>
</dbReference>
<dbReference type="PROSITE" id="PS51473">
    <property type="entry name" value="GNK2"/>
    <property type="match status" value="2"/>
</dbReference>
<dbReference type="PANTHER" id="PTHR32080:SF6">
    <property type="entry name" value="PLASMODESMATA-LOCATED PROTEIN 4"/>
    <property type="match status" value="1"/>
</dbReference>
<dbReference type="InterPro" id="IPR051378">
    <property type="entry name" value="Cell2Cell_Antifungal"/>
</dbReference>